<keyword evidence="2" id="KW-1185">Reference proteome</keyword>
<proteinExistence type="predicted"/>
<accession>A0ABV7BYI4</accession>
<dbReference type="EMBL" id="JBHRSB010000007">
    <property type="protein sequence ID" value="MFC3002717.1"/>
    <property type="molecule type" value="Genomic_DNA"/>
</dbReference>
<dbReference type="Proteomes" id="UP001595420">
    <property type="component" value="Unassembled WGS sequence"/>
</dbReference>
<dbReference type="PANTHER" id="PTHR42060">
    <property type="entry name" value="NHL REPEAT-CONTAINING PROTEIN-RELATED"/>
    <property type="match status" value="1"/>
</dbReference>
<gene>
    <name evidence="1" type="ORF">ACFOD3_22650</name>
</gene>
<comment type="caution">
    <text evidence="1">The sequence shown here is derived from an EMBL/GenBank/DDBJ whole genome shotgun (WGS) entry which is preliminary data.</text>
</comment>
<organism evidence="1 2">
    <name type="scientific">Falsiroseomonas tokyonensis</name>
    <dbReference type="NCBI Taxonomy" id="430521"/>
    <lineage>
        <taxon>Bacteria</taxon>
        <taxon>Pseudomonadati</taxon>
        <taxon>Pseudomonadota</taxon>
        <taxon>Alphaproteobacteria</taxon>
        <taxon>Acetobacterales</taxon>
        <taxon>Roseomonadaceae</taxon>
        <taxon>Falsiroseomonas</taxon>
    </lineage>
</organism>
<evidence type="ECO:0000313" key="1">
    <source>
        <dbReference type="EMBL" id="MFC3002717.1"/>
    </source>
</evidence>
<sequence length="273" mass="27877">MITRRGLGLLAGGLVAARAARAQSGTEILVRFPNGTFLENLVVEPEGRVIFTNYFARRLEAWSPGAGHSAFAAVPAHPVSLTPLGGGRHALAVHGTSFMEGSAAMRGQAALLLLDPAGNVTRRIALAEAVFPNGGLLLARDRLLLADSALGRVWQVDLETGAATSWLDHPLLAPVAGQPYPGVNGIKRAGDRLLLSNSAQRSLLAVGVDGGTPTVLAPMTLGVDDFAVAPNGTIYAATHAVDLARLMPGASAPVAIAAPGVEGSTAVALTPDG</sequence>
<dbReference type="InterPro" id="IPR052998">
    <property type="entry name" value="Hetero-Diels-Alderase-like"/>
</dbReference>
<protein>
    <recommendedName>
        <fullName evidence="3">Sugar lactone lactonase YvrE</fullName>
    </recommendedName>
</protein>
<reference evidence="2" key="1">
    <citation type="journal article" date="2019" name="Int. J. Syst. Evol. Microbiol.">
        <title>The Global Catalogue of Microorganisms (GCM) 10K type strain sequencing project: providing services to taxonomists for standard genome sequencing and annotation.</title>
        <authorList>
            <consortium name="The Broad Institute Genomics Platform"/>
            <consortium name="The Broad Institute Genome Sequencing Center for Infectious Disease"/>
            <person name="Wu L."/>
            <person name="Ma J."/>
        </authorList>
    </citation>
    <scope>NUCLEOTIDE SEQUENCE [LARGE SCALE GENOMIC DNA]</scope>
    <source>
        <strain evidence="2">CGMCC 1.16855</strain>
    </source>
</reference>
<name>A0ABV7BYI4_9PROT</name>
<dbReference type="RefSeq" id="WP_216838808.1">
    <property type="nucleotide sequence ID" value="NZ_JAFNJS010000007.1"/>
</dbReference>
<dbReference type="PANTHER" id="PTHR42060:SF1">
    <property type="entry name" value="NHL REPEAT-CONTAINING PROTEIN"/>
    <property type="match status" value="1"/>
</dbReference>
<evidence type="ECO:0008006" key="3">
    <source>
        <dbReference type="Google" id="ProtNLM"/>
    </source>
</evidence>
<evidence type="ECO:0000313" key="2">
    <source>
        <dbReference type="Proteomes" id="UP001595420"/>
    </source>
</evidence>